<evidence type="ECO:0000313" key="2">
    <source>
        <dbReference type="EMBL" id="SNR64993.1"/>
    </source>
</evidence>
<keyword evidence="3" id="KW-1185">Reference proteome</keyword>
<comment type="caution">
    <text evidence="2">The sequence shown here is derived from an EMBL/GenBank/DDBJ whole genome shotgun (WGS) entry which is preliminary data.</text>
</comment>
<dbReference type="Gene3D" id="3.40.630.30">
    <property type="match status" value="2"/>
</dbReference>
<gene>
    <name evidence="2" type="ORF">SAMN06265364_10316</name>
</gene>
<dbReference type="InterPro" id="IPR016732">
    <property type="entry name" value="UCP018688"/>
</dbReference>
<dbReference type="AlphaFoldDB" id="A0AA94LJ39"/>
<protein>
    <recommendedName>
        <fullName evidence="1">Phosphatidylglycerol lysyltransferase C-terminal domain-containing protein</fullName>
    </recommendedName>
</protein>
<reference evidence="2 3" key="1">
    <citation type="submission" date="2017-06" db="EMBL/GenBank/DDBJ databases">
        <authorList>
            <person name="Varghese N."/>
            <person name="Submissions S."/>
        </authorList>
    </citation>
    <scope>NUCLEOTIDE SEQUENCE [LARGE SCALE GENOMIC DNA]</scope>
    <source>
        <strain evidence="2 3">DSM 26989</strain>
    </source>
</reference>
<accession>A0AA94LJ39</accession>
<dbReference type="EMBL" id="FZNZ01000003">
    <property type="protein sequence ID" value="SNR64993.1"/>
    <property type="molecule type" value="Genomic_DNA"/>
</dbReference>
<dbReference type="PANTHER" id="PTHR41373:SF1">
    <property type="entry name" value="PHOSPHATIDYLGLYCEROL LYSYLTRANSFERASE C-TERMINAL DOMAIN-CONTAINING PROTEIN"/>
    <property type="match status" value="1"/>
</dbReference>
<dbReference type="PANTHER" id="PTHR41373">
    <property type="entry name" value="DUF2156 DOMAIN-CONTAINING PROTEIN"/>
    <property type="match status" value="1"/>
</dbReference>
<dbReference type="InterPro" id="IPR024320">
    <property type="entry name" value="LPG_synthase_C"/>
</dbReference>
<evidence type="ECO:0000259" key="1">
    <source>
        <dbReference type="Pfam" id="PF09924"/>
    </source>
</evidence>
<sequence>MMIGDTILFHPYKNKNKPAFASLKFSGYLCNLNNVDNYMIKFHDVKTTDRELIQRYTLCGDRMNCDLSFANIISWRFLYNTQIAEVDGFLVFRFYTGHHLAYMAPVWKCKWEEGMRECFAAVVRQMRDDAIILGHPFLMLGVCSYMTKILEETFPETFYIKPDRDHFDYIYTREKLATLSGKKLQGKRNHCNKFRKSFPNYEYRPLTKDMIPECIAVEESWRAVTKDDTDESEELSEELRSMTRVFDLWDEIGALGGTIWVDGKLIAFTFGCPITNTVFDVCVEKADTAYEGAFSIINQEFAQHLPEQYEYMNREEDLGIEGLRYAKLSYKPDILLEKNVIMEKYPLAQEETQEEIKEETIALWRDTFHDVEPFIQLYFSRVFKPEYNVICQVNQHTVAALQTLPYTMKYYSEEVRTAYISGVSVREEYRKQNMGNNLMSQAHFRLYHKDIVFATLIPAEEWLYDWYARCGYTRNITCTPDPKEVDKMDFKTFDEWQRKKDCVLLHDEEGLEIIKEDNRLTLTLNPTEQQETKDIPAMIRVINAEKALELYAQRHPERTENIRVYDDSDIPMNNTYFQIKRGHVVRTNRPLPDTRSLTIAELADYIFKDDSLEMNLMLN</sequence>
<name>A0AA94LJ39_9BACT</name>
<dbReference type="SUPFAM" id="SSF55729">
    <property type="entry name" value="Acyl-CoA N-acyltransferases (Nat)"/>
    <property type="match status" value="3"/>
</dbReference>
<proteinExistence type="predicted"/>
<dbReference type="Pfam" id="PF13527">
    <property type="entry name" value="Acetyltransf_9"/>
    <property type="match status" value="1"/>
</dbReference>
<dbReference type="Pfam" id="PF09924">
    <property type="entry name" value="LPG_synthase_C"/>
    <property type="match status" value="1"/>
</dbReference>
<evidence type="ECO:0000313" key="3">
    <source>
        <dbReference type="Proteomes" id="UP000198427"/>
    </source>
</evidence>
<feature type="domain" description="Phosphatidylglycerol lysyltransferase C-terminal" evidence="1">
    <location>
        <begin position="62"/>
        <end position="336"/>
    </location>
</feature>
<dbReference type="Proteomes" id="UP000198427">
    <property type="component" value="Unassembled WGS sequence"/>
</dbReference>
<dbReference type="InterPro" id="IPR016181">
    <property type="entry name" value="Acyl_CoA_acyltransferase"/>
</dbReference>
<organism evidence="2 3">
    <name type="scientific">Prevotella jejuni</name>
    <dbReference type="NCBI Taxonomy" id="1177574"/>
    <lineage>
        <taxon>Bacteria</taxon>
        <taxon>Pseudomonadati</taxon>
        <taxon>Bacteroidota</taxon>
        <taxon>Bacteroidia</taxon>
        <taxon>Bacteroidales</taxon>
        <taxon>Prevotellaceae</taxon>
        <taxon>Prevotella</taxon>
    </lineage>
</organism>